<dbReference type="RefSeq" id="WP_143313269.1">
    <property type="nucleotide sequence ID" value="NZ_FTMH01000012.1"/>
</dbReference>
<feature type="chain" id="PRO_5040753644" description="Secreted protein" evidence="1">
    <location>
        <begin position="24"/>
        <end position="221"/>
    </location>
</feature>
<keyword evidence="1" id="KW-0732">Signal</keyword>
<evidence type="ECO:0008006" key="4">
    <source>
        <dbReference type="Google" id="ProtNLM"/>
    </source>
</evidence>
<dbReference type="AlphaFoldDB" id="A0A9X8R4R8"/>
<reference evidence="2 3" key="1">
    <citation type="submission" date="2017-01" db="EMBL/GenBank/DDBJ databases">
        <authorList>
            <person name="Varghese N."/>
            <person name="Submissions S."/>
        </authorList>
    </citation>
    <scope>NUCLEOTIDE SEQUENCE [LARGE SCALE GENOMIC DNA]</scope>
    <source>
        <strain evidence="2 3">DSM 44280</strain>
    </source>
</reference>
<proteinExistence type="predicted"/>
<feature type="signal peptide" evidence="1">
    <location>
        <begin position="1"/>
        <end position="23"/>
    </location>
</feature>
<protein>
    <recommendedName>
        <fullName evidence="4">Secreted protein</fullName>
    </recommendedName>
</protein>
<sequence>MKKTWWVSALVAVALMFASSSRPYFTIYQPWSWTREHNLDKEGASRFSLPVNEVENAAGLPRTAIVEIKGFEQVDDENDLDVFVPDGFDGWVLYTKWKAPTNSLLSGCQVWFSGADGRHYELSEKLTGDSFGGASAVRPDEVRISPTCTPPMQSGPRYNWLDGKLENEFPRPETWDRFIAVSMPDGVRPTEFHFGWSPPHYITLELPENAPFLDELLGDAT</sequence>
<evidence type="ECO:0000256" key="1">
    <source>
        <dbReference type="SAM" id="SignalP"/>
    </source>
</evidence>
<keyword evidence="3" id="KW-1185">Reference proteome</keyword>
<comment type="caution">
    <text evidence="2">The sequence shown here is derived from an EMBL/GenBank/DDBJ whole genome shotgun (WGS) entry which is preliminary data.</text>
</comment>
<dbReference type="OrthoDB" id="4409835at2"/>
<evidence type="ECO:0000313" key="2">
    <source>
        <dbReference type="EMBL" id="SIQ37298.1"/>
    </source>
</evidence>
<organism evidence="2 3">
    <name type="scientific">Corynebacterium afermentans</name>
    <dbReference type="NCBI Taxonomy" id="38286"/>
    <lineage>
        <taxon>Bacteria</taxon>
        <taxon>Bacillati</taxon>
        <taxon>Actinomycetota</taxon>
        <taxon>Actinomycetes</taxon>
        <taxon>Mycobacteriales</taxon>
        <taxon>Corynebacteriaceae</taxon>
        <taxon>Corynebacterium</taxon>
    </lineage>
</organism>
<dbReference type="Proteomes" id="UP000185547">
    <property type="component" value="Unassembled WGS sequence"/>
</dbReference>
<dbReference type="EMBL" id="FTMH01000012">
    <property type="protein sequence ID" value="SIQ37298.1"/>
    <property type="molecule type" value="Genomic_DNA"/>
</dbReference>
<gene>
    <name evidence="2" type="ORF">SAMN05421802_11272</name>
</gene>
<accession>A0A9X8R4R8</accession>
<name>A0A9X8R4R8_9CORY</name>
<evidence type="ECO:0000313" key="3">
    <source>
        <dbReference type="Proteomes" id="UP000185547"/>
    </source>
</evidence>